<sequence length="1706" mass="187152">MVNMLLPNPLKSWTLLCCFTICIALVHSAVLAQLARANQARVVARQTTQRQIALARTAANAAAARSRAQALMGPGSRLGMARNGATLGDSQRFTRGSADFFSEETIPIQDPITFSNVFEDGSNIENIGDTDFLLEERVGAMVDQAPTGFGADERVGAAILQEPGPNCGCTKRIVLLSDEEALSALNGDLNEVVIGQDGNQGTEVGMLPTHSKVGDQRTQLVHDLIHKQLHNNGQSGFQKGQNTPNNLHVVQNQHLADVSRSSSGEMQEPGLLQFPGGAPVQTVMTPEEEFEPSQFEKKAGSERTHHLIHKKLQNLHQSPNGAQVPSALPPINLHLVQNQHLGPRAFSGDAQEADNAEQFHQMQAEGDVGRNLQRFARNDQVMIRRDGQDDQVALQAASPVTKTDSQEQGMREFTSPKEAESENAEGDDEQSVTQSATSDSQNEDIVEPSSSRKAETELGEGDDEPVHGKNAQIVTSVAIGVTDPSITASIRSNSVTQNGLVVKSSSSREAVTENGENGDAEQSNEVPQSTPSTDVDSVKENEDIVGAPLDNLRERLEARLTARLGEDRHKHIHEVLHLPKPAVQNEHGIVAPKMSEEGESGNKEQSSNGYSPKTEEVTTTQSPLADQVTENATSTSTETVTTSSPQVGMSNPNIDEDDTENDVLVGAETPNSQIDDSEEVGAFLHKNTFHQGALVTKPVAISGFGLKPTGVVVHNQHTIFGLRSSSGEEDENTVDDNKDQMVPKVDQNDVEIAEERTAHLIHKLHQKQHGSAGTLSQNIHSGTPLNIHNGAPVNTHGGAPLNIHVVQNQNAFLSRDASGQEARTDGNDVSSTNVDPETPSSARTFFHRHEHVHSSLLPAVNSFVTTIPTGISTLVPNVNVVQTQNAVLTPQVQTHQTFVPSNGALVVPHETIVSPSTPSLNHGSLDIVRPVTSQLFPTSSVIQSQSTVIGRNADGIQGMEDIDVPDLEIRKGIDEGNQMVGSFLRPNDPYYDNTNTYNNDADKTKITNMIEDNKRILSKIIDNIKSNHDKLLDSLKPKLKGNSLKGGYDKQQYTDVPQYQQYPAYAHHYSDQFPVPEIQEVSGESWEWEYGPSYRQSSDEGSNESADVQSLEILQNERSGNEDDRKNINADNLLGNLIYVRKNRWFPDSLRFERSLDLDKMLKTEEEAVADLKRFVKRDEDLMMIDYVAEKMVNDIGKKHGLTRQKRQIVADEKEFQRLISDPNTKLDMTKTLENVGTVARSALGHQRAPLLHFRNAVGSVRDAVVATMKIPNQNFIIPAQYSIVNQQELPQLGARFGGDDGSCSDDPVTDTFQKVGSVVRSTIKSGQETIGHIGQAANHARTAFHTMHASTPRLRLAKIPATVNSPRISSRMGGDDTVEGPQDQQPKDFVNLGRLMDAVGLSDPDSTVGSESIQFVPRSRMAAMRNRFNIPEPPRRDQNNEDQVVGATMKGLRQAQQAMGAHSLTDLLRRMKDGIQGFVTHDILGVRDAVEQRVAEKNANNPPSTSSGLAFPKTEALTKHNRNEQTARKSSSPIRNDKDEIVGSGLPLAPELLHPFMNSATTDQEKKFLEIFHTKNRDRANEEHLGDVLGAINPVMFQRMFQEKVKINNTPHDVFHHHHDGRSHGEHQVMGPDVSTSMKIQGSFLKPFMGRPSKKNLEKFFSKYLKSSEDLSQDDNEIIETDEDESNIVNIAENELQDANILIKK</sequence>
<feature type="compositionally biased region" description="Polar residues" evidence="1">
    <location>
        <begin position="603"/>
        <end position="624"/>
    </location>
</feature>
<feature type="compositionally biased region" description="Acidic residues" evidence="1">
    <location>
        <begin position="421"/>
        <end position="430"/>
    </location>
</feature>
<feature type="compositionally biased region" description="Low complexity" evidence="1">
    <location>
        <begin position="628"/>
        <end position="644"/>
    </location>
</feature>
<gene>
    <name evidence="2" type="ORF">ACAOBT_LOCUS23179</name>
</gene>
<organism evidence="2 3">
    <name type="scientific">Acanthoscelides obtectus</name>
    <name type="common">Bean weevil</name>
    <name type="synonym">Bruchus obtectus</name>
    <dbReference type="NCBI Taxonomy" id="200917"/>
    <lineage>
        <taxon>Eukaryota</taxon>
        <taxon>Metazoa</taxon>
        <taxon>Ecdysozoa</taxon>
        <taxon>Arthropoda</taxon>
        <taxon>Hexapoda</taxon>
        <taxon>Insecta</taxon>
        <taxon>Pterygota</taxon>
        <taxon>Neoptera</taxon>
        <taxon>Endopterygota</taxon>
        <taxon>Coleoptera</taxon>
        <taxon>Polyphaga</taxon>
        <taxon>Cucujiformia</taxon>
        <taxon>Chrysomeloidea</taxon>
        <taxon>Chrysomelidae</taxon>
        <taxon>Bruchinae</taxon>
        <taxon>Bruchini</taxon>
        <taxon>Acanthoscelides</taxon>
    </lineage>
</organism>
<feature type="region of interest" description="Disordered" evidence="1">
    <location>
        <begin position="815"/>
        <end position="840"/>
    </location>
</feature>
<feature type="compositionally biased region" description="Polar residues" evidence="1">
    <location>
        <begin position="520"/>
        <end position="535"/>
    </location>
</feature>
<feature type="compositionally biased region" description="Polar residues" evidence="1">
    <location>
        <begin position="496"/>
        <end position="509"/>
    </location>
</feature>
<feature type="compositionally biased region" description="Polar residues" evidence="1">
    <location>
        <begin position="431"/>
        <end position="440"/>
    </location>
</feature>
<feature type="compositionally biased region" description="Polar residues" evidence="1">
    <location>
        <begin position="398"/>
        <end position="408"/>
    </location>
</feature>
<comment type="caution">
    <text evidence="2">The sequence shown here is derived from an EMBL/GenBank/DDBJ whole genome shotgun (WGS) entry which is preliminary data.</text>
</comment>
<evidence type="ECO:0000256" key="1">
    <source>
        <dbReference type="SAM" id="MobiDB-lite"/>
    </source>
</evidence>
<keyword evidence="3" id="KW-1185">Reference proteome</keyword>
<feature type="region of interest" description="Disordered" evidence="1">
    <location>
        <begin position="1517"/>
        <end position="1544"/>
    </location>
</feature>
<name>A0A9P0LME2_ACAOB</name>
<feature type="region of interest" description="Disordered" evidence="1">
    <location>
        <begin position="594"/>
        <end position="655"/>
    </location>
</feature>
<reference evidence="2" key="1">
    <citation type="submission" date="2022-03" db="EMBL/GenBank/DDBJ databases">
        <authorList>
            <person name="Sayadi A."/>
        </authorList>
    </citation>
    <scope>NUCLEOTIDE SEQUENCE</scope>
</reference>
<evidence type="ECO:0000313" key="2">
    <source>
        <dbReference type="EMBL" id="CAH1996383.1"/>
    </source>
</evidence>
<protein>
    <submittedName>
        <fullName evidence="2">Uncharacterized protein</fullName>
    </submittedName>
</protein>
<accession>A0A9P0LME2</accession>
<dbReference type="OrthoDB" id="6784809at2759"/>
<dbReference type="EMBL" id="CAKOFQ010007258">
    <property type="protein sequence ID" value="CAH1996383.1"/>
    <property type="molecule type" value="Genomic_DNA"/>
</dbReference>
<feature type="region of interest" description="Disordered" evidence="1">
    <location>
        <begin position="1366"/>
        <end position="1385"/>
    </location>
</feature>
<evidence type="ECO:0000313" key="3">
    <source>
        <dbReference type="Proteomes" id="UP001152888"/>
    </source>
</evidence>
<dbReference type="Proteomes" id="UP001152888">
    <property type="component" value="Unassembled WGS sequence"/>
</dbReference>
<feature type="region of interest" description="Disordered" evidence="1">
    <location>
        <begin position="387"/>
        <end position="470"/>
    </location>
</feature>
<feature type="compositionally biased region" description="Basic and acidic residues" evidence="1">
    <location>
        <begin position="1517"/>
        <end position="1528"/>
    </location>
</feature>
<feature type="compositionally biased region" description="Polar residues" evidence="1">
    <location>
        <begin position="827"/>
        <end position="840"/>
    </location>
</feature>
<feature type="region of interest" description="Disordered" evidence="1">
    <location>
        <begin position="496"/>
        <end position="546"/>
    </location>
</feature>
<proteinExistence type="predicted"/>